<dbReference type="EMBL" id="BJHW01000001">
    <property type="protein sequence ID" value="GDY51877.1"/>
    <property type="molecule type" value="Genomic_DNA"/>
</dbReference>
<evidence type="ECO:0000313" key="2">
    <source>
        <dbReference type="EMBL" id="GDY51877.1"/>
    </source>
</evidence>
<proteinExistence type="predicted"/>
<dbReference type="RefSeq" id="WP_344598249.1">
    <property type="nucleotide sequence ID" value="NZ_BAAASO010000064.1"/>
</dbReference>
<protein>
    <submittedName>
        <fullName evidence="2">Uncharacterized protein</fullName>
    </submittedName>
</protein>
<name>A0A4D4KZE8_STRVO</name>
<dbReference type="Gene3D" id="2.160.20.10">
    <property type="entry name" value="Single-stranded right-handed beta-helix, Pectin lyase-like"/>
    <property type="match status" value="1"/>
</dbReference>
<sequence>MSGARALRGLWAAPVAVLALLAGSLATAAATFAVPAEPHAPAAALYVAPGADPGGDGTAGQPFATIDQAQRPAHQLSADADVVVYLAGVFGRYMFNRAASGRPTSAPA</sequence>
<reference evidence="2 3" key="1">
    <citation type="journal article" date="2020" name="Int. J. Syst. Evol. Microbiol.">
        <title>Reclassification of Streptomyces castelarensis and Streptomyces sporoclivatus as later heterotypic synonyms of Streptomyces antimycoticus.</title>
        <authorList>
            <person name="Komaki H."/>
            <person name="Tamura T."/>
        </authorList>
    </citation>
    <scope>NUCLEOTIDE SEQUENCE [LARGE SCALE GENOMIC DNA]</scope>
    <source>
        <strain evidence="2 3">NBRC 13459</strain>
    </source>
</reference>
<dbReference type="InterPro" id="IPR011050">
    <property type="entry name" value="Pectin_lyase_fold/virulence"/>
</dbReference>
<keyword evidence="1" id="KW-0732">Signal</keyword>
<comment type="caution">
    <text evidence="2">The sequence shown here is derived from an EMBL/GenBank/DDBJ whole genome shotgun (WGS) entry which is preliminary data.</text>
</comment>
<dbReference type="Proteomes" id="UP000301309">
    <property type="component" value="Unassembled WGS sequence"/>
</dbReference>
<organism evidence="2 3">
    <name type="scientific">Streptomyces violaceusniger</name>
    <dbReference type="NCBI Taxonomy" id="68280"/>
    <lineage>
        <taxon>Bacteria</taxon>
        <taxon>Bacillati</taxon>
        <taxon>Actinomycetota</taxon>
        <taxon>Actinomycetes</taxon>
        <taxon>Kitasatosporales</taxon>
        <taxon>Streptomycetaceae</taxon>
        <taxon>Streptomyces</taxon>
        <taxon>Streptomyces violaceusniger group</taxon>
    </lineage>
</organism>
<dbReference type="InterPro" id="IPR012334">
    <property type="entry name" value="Pectin_lyas_fold"/>
</dbReference>
<feature type="signal peptide" evidence="1">
    <location>
        <begin position="1"/>
        <end position="28"/>
    </location>
</feature>
<gene>
    <name evidence="2" type="ORF">SVIO_025000</name>
</gene>
<feature type="chain" id="PRO_5020473299" evidence="1">
    <location>
        <begin position="29"/>
        <end position="108"/>
    </location>
</feature>
<evidence type="ECO:0000313" key="3">
    <source>
        <dbReference type="Proteomes" id="UP000301309"/>
    </source>
</evidence>
<dbReference type="AlphaFoldDB" id="A0A4D4KZE8"/>
<keyword evidence="3" id="KW-1185">Reference proteome</keyword>
<accession>A0A4D4KZE8</accession>
<dbReference type="SUPFAM" id="SSF51126">
    <property type="entry name" value="Pectin lyase-like"/>
    <property type="match status" value="1"/>
</dbReference>
<evidence type="ECO:0000256" key="1">
    <source>
        <dbReference type="SAM" id="SignalP"/>
    </source>
</evidence>